<protein>
    <submittedName>
        <fullName evidence="1">Uncharacterized protein</fullName>
    </submittedName>
</protein>
<evidence type="ECO:0000313" key="2">
    <source>
        <dbReference type="Proteomes" id="UP001163603"/>
    </source>
</evidence>
<reference evidence="2" key="1">
    <citation type="journal article" date="2023" name="G3 (Bethesda)">
        <title>Genome assembly and association tests identify interacting loci associated with vigor, precocity, and sex in interspecific pistachio rootstocks.</title>
        <authorList>
            <person name="Palmer W."/>
            <person name="Jacygrad E."/>
            <person name="Sagayaradj S."/>
            <person name="Cavanaugh K."/>
            <person name="Han R."/>
            <person name="Bertier L."/>
            <person name="Beede B."/>
            <person name="Kafkas S."/>
            <person name="Golino D."/>
            <person name="Preece J."/>
            <person name="Michelmore R."/>
        </authorList>
    </citation>
    <scope>NUCLEOTIDE SEQUENCE [LARGE SCALE GENOMIC DNA]</scope>
</reference>
<sequence length="50" mass="6318">MKRIRISYRTSTRMQTYYTGWRTSKSWLMMCRRYCMRLLSPERVHKNKPK</sequence>
<accession>A0ACC0YSS6</accession>
<dbReference type="Proteomes" id="UP001163603">
    <property type="component" value="Chromosome 5"/>
</dbReference>
<keyword evidence="2" id="KW-1185">Reference proteome</keyword>
<proteinExistence type="predicted"/>
<comment type="caution">
    <text evidence="1">The sequence shown here is derived from an EMBL/GenBank/DDBJ whole genome shotgun (WGS) entry which is preliminary data.</text>
</comment>
<dbReference type="EMBL" id="CM047740">
    <property type="protein sequence ID" value="KAJ0040614.1"/>
    <property type="molecule type" value="Genomic_DNA"/>
</dbReference>
<gene>
    <name evidence="1" type="ORF">Pint_27573</name>
</gene>
<name>A0ACC0YSS6_9ROSI</name>
<organism evidence="1 2">
    <name type="scientific">Pistacia integerrima</name>
    <dbReference type="NCBI Taxonomy" id="434235"/>
    <lineage>
        <taxon>Eukaryota</taxon>
        <taxon>Viridiplantae</taxon>
        <taxon>Streptophyta</taxon>
        <taxon>Embryophyta</taxon>
        <taxon>Tracheophyta</taxon>
        <taxon>Spermatophyta</taxon>
        <taxon>Magnoliopsida</taxon>
        <taxon>eudicotyledons</taxon>
        <taxon>Gunneridae</taxon>
        <taxon>Pentapetalae</taxon>
        <taxon>rosids</taxon>
        <taxon>malvids</taxon>
        <taxon>Sapindales</taxon>
        <taxon>Anacardiaceae</taxon>
        <taxon>Pistacia</taxon>
    </lineage>
</organism>
<evidence type="ECO:0000313" key="1">
    <source>
        <dbReference type="EMBL" id="KAJ0040614.1"/>
    </source>
</evidence>